<reference evidence="2" key="1">
    <citation type="journal article" date="2019" name="Sci. Rep.">
        <title>Draft genome of Tanacetum cinerariifolium, the natural source of mosquito coil.</title>
        <authorList>
            <person name="Yamashiro T."/>
            <person name="Shiraishi A."/>
            <person name="Satake H."/>
            <person name="Nakayama K."/>
        </authorList>
    </citation>
    <scope>NUCLEOTIDE SEQUENCE</scope>
</reference>
<protein>
    <submittedName>
        <fullName evidence="2">Uncharacterized protein</fullName>
    </submittedName>
</protein>
<feature type="region of interest" description="Disordered" evidence="1">
    <location>
        <begin position="79"/>
        <end position="105"/>
    </location>
</feature>
<organism evidence="2">
    <name type="scientific">Tanacetum cinerariifolium</name>
    <name type="common">Dalmatian daisy</name>
    <name type="synonym">Chrysanthemum cinerariifolium</name>
    <dbReference type="NCBI Taxonomy" id="118510"/>
    <lineage>
        <taxon>Eukaryota</taxon>
        <taxon>Viridiplantae</taxon>
        <taxon>Streptophyta</taxon>
        <taxon>Embryophyta</taxon>
        <taxon>Tracheophyta</taxon>
        <taxon>Spermatophyta</taxon>
        <taxon>Magnoliopsida</taxon>
        <taxon>eudicotyledons</taxon>
        <taxon>Gunneridae</taxon>
        <taxon>Pentapetalae</taxon>
        <taxon>asterids</taxon>
        <taxon>campanulids</taxon>
        <taxon>Asterales</taxon>
        <taxon>Asteraceae</taxon>
        <taxon>Asteroideae</taxon>
        <taxon>Anthemideae</taxon>
        <taxon>Anthemidinae</taxon>
        <taxon>Tanacetum</taxon>
    </lineage>
</organism>
<gene>
    <name evidence="2" type="ORF">Tci_020583</name>
</gene>
<proteinExistence type="predicted"/>
<evidence type="ECO:0000313" key="2">
    <source>
        <dbReference type="EMBL" id="GEU48605.1"/>
    </source>
</evidence>
<comment type="caution">
    <text evidence="2">The sequence shown here is derived from an EMBL/GenBank/DDBJ whole genome shotgun (WGS) entry which is preliminary data.</text>
</comment>
<dbReference type="EMBL" id="BKCJ010002445">
    <property type="protein sequence ID" value="GEU48605.1"/>
    <property type="molecule type" value="Genomic_DNA"/>
</dbReference>
<name>A0A6L2KKM2_TANCI</name>
<sequence>MANTNWQLLFFMNRSTILSFHRLNHRPRHLTQTICLMLSCLFNISEIPLFVVMSPKKTPLYLIGGSKYTSEISHHSVCSGGVTKNQQHSADTPSANNTYEPSIKN</sequence>
<dbReference type="AlphaFoldDB" id="A0A6L2KKM2"/>
<accession>A0A6L2KKM2</accession>
<evidence type="ECO:0000256" key="1">
    <source>
        <dbReference type="SAM" id="MobiDB-lite"/>
    </source>
</evidence>
<feature type="compositionally biased region" description="Polar residues" evidence="1">
    <location>
        <begin position="82"/>
        <end position="105"/>
    </location>
</feature>